<name>A0A9W6UDG6_9STRA</name>
<comment type="caution">
    <text evidence="1">The sequence shown here is derived from an EMBL/GenBank/DDBJ whole genome shotgun (WGS) entry which is preliminary data.</text>
</comment>
<evidence type="ECO:0000313" key="1">
    <source>
        <dbReference type="EMBL" id="GMF31385.1"/>
    </source>
</evidence>
<gene>
    <name evidence="1" type="ORF">Pfra01_000719200</name>
</gene>
<dbReference type="AlphaFoldDB" id="A0A9W6UDG6"/>
<sequence length="112" mass="12289">MLRLETIEVEFVPAKGTAIHARLTTLKVTSFLRTLGGVPTHKTQYISLVVHPWMPAPSQALWAMLQVVVFGLLARKANETGEFDWSVRNLEWAHAVAWGASVVSDGQQGHGA</sequence>
<dbReference type="Proteomes" id="UP001165121">
    <property type="component" value="Unassembled WGS sequence"/>
</dbReference>
<protein>
    <submittedName>
        <fullName evidence="1">Unnamed protein product</fullName>
    </submittedName>
</protein>
<dbReference type="EMBL" id="BSXT01000630">
    <property type="protein sequence ID" value="GMF31385.1"/>
    <property type="molecule type" value="Genomic_DNA"/>
</dbReference>
<organism evidence="1 2">
    <name type="scientific">Phytophthora fragariaefolia</name>
    <dbReference type="NCBI Taxonomy" id="1490495"/>
    <lineage>
        <taxon>Eukaryota</taxon>
        <taxon>Sar</taxon>
        <taxon>Stramenopiles</taxon>
        <taxon>Oomycota</taxon>
        <taxon>Peronosporomycetes</taxon>
        <taxon>Peronosporales</taxon>
        <taxon>Peronosporaceae</taxon>
        <taxon>Phytophthora</taxon>
    </lineage>
</organism>
<proteinExistence type="predicted"/>
<evidence type="ECO:0000313" key="2">
    <source>
        <dbReference type="Proteomes" id="UP001165121"/>
    </source>
</evidence>
<reference evidence="1" key="1">
    <citation type="submission" date="2023-04" db="EMBL/GenBank/DDBJ databases">
        <title>Phytophthora fragariaefolia NBRC 109709.</title>
        <authorList>
            <person name="Ichikawa N."/>
            <person name="Sato H."/>
            <person name="Tonouchi N."/>
        </authorList>
    </citation>
    <scope>NUCLEOTIDE SEQUENCE</scope>
    <source>
        <strain evidence="1">NBRC 109709</strain>
    </source>
</reference>
<dbReference type="OrthoDB" id="10490544at2759"/>
<keyword evidence="2" id="KW-1185">Reference proteome</keyword>
<accession>A0A9W6UDG6</accession>